<gene>
    <name evidence="7" type="ORF">F4V43_14740</name>
</gene>
<feature type="domain" description="Cytochrome c assembly protein" evidence="6">
    <location>
        <begin position="131"/>
        <end position="324"/>
    </location>
</feature>
<proteinExistence type="predicted"/>
<dbReference type="InterPro" id="IPR045062">
    <property type="entry name" value="Cyt_c_biogenesis_CcsA/CcmC"/>
</dbReference>
<feature type="transmembrane region" description="Helical" evidence="5">
    <location>
        <begin position="239"/>
        <end position="262"/>
    </location>
</feature>
<feature type="transmembrane region" description="Helical" evidence="5">
    <location>
        <begin position="64"/>
        <end position="81"/>
    </location>
</feature>
<keyword evidence="8" id="KW-1185">Reference proteome</keyword>
<sequence>MKRLIILPESLRLESRTVPRLRKRATGPLRSAPKERVQALRRCPLLWRLPACRAVGWPVTLNEVYDTALTVYALGLLFVFTDCLRRSPGLQRAGAGLLVVTAVFQLTGLGYRWKENGGLPIYTPYDFLFGFSTVIVFVSLALAWRRRSEFTVLLLSVAGYSAFLLNRVWLTAEDHTLQSWSAVHGWLAVHIILANLSFAALTLGAVFALMYLFLHARLKKKRWDDRVRRLPSLELLDRYTYGSVLAGTPLLAVSLLAAGFSIVSEGRLPLLRDLKVWTTLIGFGVFAAYLPVKRRGRIGGVAMARWAAAGYGFIILNFLLNSWSNFHQWGGE</sequence>
<evidence type="ECO:0000313" key="8">
    <source>
        <dbReference type="Proteomes" id="UP000367750"/>
    </source>
</evidence>
<evidence type="ECO:0000259" key="6">
    <source>
        <dbReference type="Pfam" id="PF01578"/>
    </source>
</evidence>
<name>A0A5J5G100_9BACL</name>
<protein>
    <submittedName>
        <fullName evidence="7">ABC transporter permease</fullName>
    </submittedName>
</protein>
<dbReference type="OrthoDB" id="2417400at2"/>
<dbReference type="AlphaFoldDB" id="A0A5J5G100"/>
<dbReference type="PANTHER" id="PTHR30071:SF15">
    <property type="entry name" value="PROTEIN HEMX"/>
    <property type="match status" value="1"/>
</dbReference>
<evidence type="ECO:0000256" key="4">
    <source>
        <dbReference type="ARBA" id="ARBA00023136"/>
    </source>
</evidence>
<accession>A0A5J5G100</accession>
<dbReference type="EMBL" id="VYKK01000021">
    <property type="protein sequence ID" value="KAA9000384.1"/>
    <property type="molecule type" value="Genomic_DNA"/>
</dbReference>
<evidence type="ECO:0000256" key="1">
    <source>
        <dbReference type="ARBA" id="ARBA00004141"/>
    </source>
</evidence>
<dbReference type="Pfam" id="PF01578">
    <property type="entry name" value="Cytochrom_C_asm"/>
    <property type="match status" value="1"/>
</dbReference>
<dbReference type="Proteomes" id="UP000367750">
    <property type="component" value="Unassembled WGS sequence"/>
</dbReference>
<evidence type="ECO:0000256" key="3">
    <source>
        <dbReference type="ARBA" id="ARBA00022989"/>
    </source>
</evidence>
<dbReference type="GO" id="GO:0005886">
    <property type="term" value="C:plasma membrane"/>
    <property type="evidence" value="ECO:0007669"/>
    <property type="project" value="TreeGrafter"/>
</dbReference>
<dbReference type="GO" id="GO:0017004">
    <property type="term" value="P:cytochrome complex assembly"/>
    <property type="evidence" value="ECO:0007669"/>
    <property type="project" value="InterPro"/>
</dbReference>
<feature type="transmembrane region" description="Helical" evidence="5">
    <location>
        <begin position="304"/>
        <end position="323"/>
    </location>
</feature>
<comment type="caution">
    <text evidence="7">The sequence shown here is derived from an EMBL/GenBank/DDBJ whole genome shotgun (WGS) entry which is preliminary data.</text>
</comment>
<dbReference type="PANTHER" id="PTHR30071">
    <property type="entry name" value="HEME EXPORTER PROTEIN C"/>
    <property type="match status" value="1"/>
</dbReference>
<dbReference type="InterPro" id="IPR002541">
    <property type="entry name" value="Cyt_c_assembly"/>
</dbReference>
<keyword evidence="4 5" id="KW-0472">Membrane</keyword>
<reference evidence="7 8" key="1">
    <citation type="submission" date="2019-09" db="EMBL/GenBank/DDBJ databases">
        <title>Bacillus ochoae sp. nov., Paenibacillus whitsoniae sp. nov., Paenibacillus spiritus sp. nov. Isolated from the Mars Exploration Rover during spacecraft assembly.</title>
        <authorList>
            <person name="Seuylemezian A."/>
            <person name="Vaishampayan P."/>
        </authorList>
    </citation>
    <scope>NUCLEOTIDE SEQUENCE [LARGE SCALE GENOMIC DNA]</scope>
    <source>
        <strain evidence="7 8">MER_111</strain>
    </source>
</reference>
<keyword evidence="2 5" id="KW-0812">Transmembrane</keyword>
<feature type="transmembrane region" description="Helical" evidence="5">
    <location>
        <begin position="150"/>
        <end position="169"/>
    </location>
</feature>
<keyword evidence="3 5" id="KW-1133">Transmembrane helix</keyword>
<feature type="transmembrane region" description="Helical" evidence="5">
    <location>
        <begin position="274"/>
        <end position="292"/>
    </location>
</feature>
<feature type="transmembrane region" description="Helical" evidence="5">
    <location>
        <begin position="93"/>
        <end position="113"/>
    </location>
</feature>
<feature type="transmembrane region" description="Helical" evidence="5">
    <location>
        <begin position="125"/>
        <end position="143"/>
    </location>
</feature>
<comment type="subcellular location">
    <subcellularLocation>
        <location evidence="1">Membrane</location>
        <topology evidence="1">Multi-pass membrane protein</topology>
    </subcellularLocation>
</comment>
<organism evidence="7 8">
    <name type="scientific">Paenibacillus spiritus</name>
    <dbReference type="NCBI Taxonomy" id="2496557"/>
    <lineage>
        <taxon>Bacteria</taxon>
        <taxon>Bacillati</taxon>
        <taxon>Bacillota</taxon>
        <taxon>Bacilli</taxon>
        <taxon>Bacillales</taxon>
        <taxon>Paenibacillaceae</taxon>
        <taxon>Paenibacillus</taxon>
    </lineage>
</organism>
<evidence type="ECO:0000313" key="7">
    <source>
        <dbReference type="EMBL" id="KAA9000384.1"/>
    </source>
</evidence>
<evidence type="ECO:0000256" key="5">
    <source>
        <dbReference type="SAM" id="Phobius"/>
    </source>
</evidence>
<evidence type="ECO:0000256" key="2">
    <source>
        <dbReference type="ARBA" id="ARBA00022692"/>
    </source>
</evidence>
<dbReference type="GO" id="GO:0020037">
    <property type="term" value="F:heme binding"/>
    <property type="evidence" value="ECO:0007669"/>
    <property type="project" value="InterPro"/>
</dbReference>
<feature type="transmembrane region" description="Helical" evidence="5">
    <location>
        <begin position="189"/>
        <end position="218"/>
    </location>
</feature>